<keyword evidence="5" id="KW-0812">Transmembrane</keyword>
<keyword evidence="5" id="KW-1133">Transmembrane helix</keyword>
<accession>A0A6T7HEF0</accession>
<dbReference type="Gene3D" id="2.20.28.10">
    <property type="match status" value="1"/>
</dbReference>
<dbReference type="CDD" id="cd00730">
    <property type="entry name" value="rubredoxin"/>
    <property type="match status" value="1"/>
</dbReference>
<feature type="transmembrane region" description="Helical" evidence="5">
    <location>
        <begin position="187"/>
        <end position="205"/>
    </location>
</feature>
<gene>
    <name evidence="8" type="ORF">ASEP1449_LOCUS7841</name>
    <name evidence="9" type="ORF">ASEP1449_LOCUS7842</name>
</gene>
<evidence type="ECO:0000256" key="5">
    <source>
        <dbReference type="SAM" id="Phobius"/>
    </source>
</evidence>
<feature type="signal peptide" evidence="6">
    <location>
        <begin position="1"/>
        <end position="22"/>
    </location>
</feature>
<dbReference type="GO" id="GO:0009055">
    <property type="term" value="F:electron transfer activity"/>
    <property type="evidence" value="ECO:0007669"/>
    <property type="project" value="TreeGrafter"/>
</dbReference>
<dbReference type="PANTHER" id="PTHR47627:SF1">
    <property type="entry name" value="RUBREDOXIN-1-RELATED"/>
    <property type="match status" value="1"/>
</dbReference>
<dbReference type="InterPro" id="IPR050526">
    <property type="entry name" value="Rubredoxin_ET"/>
</dbReference>
<proteinExistence type="predicted"/>
<dbReference type="EMBL" id="HBHQ01011776">
    <property type="protein sequence ID" value="CAD9816010.1"/>
    <property type="molecule type" value="Transcribed_RNA"/>
</dbReference>
<dbReference type="InterPro" id="IPR024934">
    <property type="entry name" value="Rubredoxin-like_dom"/>
</dbReference>
<dbReference type="EMBL" id="HBHQ01011775">
    <property type="protein sequence ID" value="CAD9816009.1"/>
    <property type="molecule type" value="Transcribed_RNA"/>
</dbReference>
<evidence type="ECO:0000313" key="8">
    <source>
        <dbReference type="EMBL" id="CAD9816009.1"/>
    </source>
</evidence>
<feature type="domain" description="Rubredoxin-like" evidence="7">
    <location>
        <begin position="105"/>
        <end position="159"/>
    </location>
</feature>
<organism evidence="9">
    <name type="scientific">Attheya septentrionalis</name>
    <dbReference type="NCBI Taxonomy" id="420275"/>
    <lineage>
        <taxon>Eukaryota</taxon>
        <taxon>Sar</taxon>
        <taxon>Stramenopiles</taxon>
        <taxon>Ochrophyta</taxon>
        <taxon>Bacillariophyta</taxon>
        <taxon>Coscinodiscophyceae</taxon>
        <taxon>Chaetocerotophycidae</taxon>
        <taxon>Chaetocerotales</taxon>
        <taxon>Attheyaceae</taxon>
        <taxon>Attheya</taxon>
    </lineage>
</organism>
<dbReference type="SUPFAM" id="SSF57802">
    <property type="entry name" value="Rubredoxin-like"/>
    <property type="match status" value="1"/>
</dbReference>
<keyword evidence="5" id="KW-0472">Membrane</keyword>
<dbReference type="PANTHER" id="PTHR47627">
    <property type="entry name" value="RUBREDOXIN"/>
    <property type="match status" value="1"/>
</dbReference>
<name>A0A6T7HEF0_9STRA</name>
<dbReference type="GO" id="GO:0043448">
    <property type="term" value="P:alkane catabolic process"/>
    <property type="evidence" value="ECO:0007669"/>
    <property type="project" value="TreeGrafter"/>
</dbReference>
<protein>
    <recommendedName>
        <fullName evidence="7">Rubredoxin-like domain-containing protein</fullName>
    </recommendedName>
</protein>
<dbReference type="PROSITE" id="PS50903">
    <property type="entry name" value="RUBREDOXIN_LIKE"/>
    <property type="match status" value="1"/>
</dbReference>
<sequence>MAPISMIAPIAALVALAFSTDAFSHMAPASSRVGRNAMHVSVFSQRSSRPLFMSEDEASEAAAVSVPEGEDEDEDMMDAGTRLQLEKIRRSDELRSQEVFMTKSTGKHKCSSCDWEFDEAKGDVFMIGGQIQPGTKFADLPSNYRCPTCRASKDNFEEIVTEIPGFEVNQGYGLGGNSMSSESKSGIIFGGLFVFFVLFLAGYGLS</sequence>
<keyword evidence="2" id="KW-0479">Metal-binding</keyword>
<evidence type="ECO:0000259" key="7">
    <source>
        <dbReference type="PROSITE" id="PS50903"/>
    </source>
</evidence>
<feature type="chain" id="PRO_5035676813" description="Rubredoxin-like domain-containing protein" evidence="6">
    <location>
        <begin position="23"/>
        <end position="206"/>
    </location>
</feature>
<keyword evidence="6" id="KW-0732">Signal</keyword>
<dbReference type="AlphaFoldDB" id="A0A6T7HEF0"/>
<evidence type="ECO:0000313" key="9">
    <source>
        <dbReference type="EMBL" id="CAD9816010.1"/>
    </source>
</evidence>
<evidence type="ECO:0000256" key="6">
    <source>
        <dbReference type="SAM" id="SignalP"/>
    </source>
</evidence>
<evidence type="ECO:0000256" key="2">
    <source>
        <dbReference type="ARBA" id="ARBA00022723"/>
    </source>
</evidence>
<evidence type="ECO:0000256" key="1">
    <source>
        <dbReference type="ARBA" id="ARBA00022448"/>
    </source>
</evidence>
<dbReference type="InterPro" id="IPR024935">
    <property type="entry name" value="Rubredoxin_dom"/>
</dbReference>
<keyword evidence="4" id="KW-0408">Iron</keyword>
<dbReference type="GO" id="GO:0005506">
    <property type="term" value="F:iron ion binding"/>
    <property type="evidence" value="ECO:0007669"/>
    <property type="project" value="InterPro"/>
</dbReference>
<reference evidence="9" key="1">
    <citation type="submission" date="2021-01" db="EMBL/GenBank/DDBJ databases">
        <authorList>
            <person name="Corre E."/>
            <person name="Pelletier E."/>
            <person name="Niang G."/>
            <person name="Scheremetjew M."/>
            <person name="Finn R."/>
            <person name="Kale V."/>
            <person name="Holt S."/>
            <person name="Cochrane G."/>
            <person name="Meng A."/>
            <person name="Brown T."/>
            <person name="Cohen L."/>
        </authorList>
    </citation>
    <scope>NUCLEOTIDE SEQUENCE</scope>
    <source>
        <strain evidence="9">CCMP2084</strain>
    </source>
</reference>
<evidence type="ECO:0000256" key="3">
    <source>
        <dbReference type="ARBA" id="ARBA00022982"/>
    </source>
</evidence>
<dbReference type="Pfam" id="PF00301">
    <property type="entry name" value="Rubredoxin"/>
    <property type="match status" value="1"/>
</dbReference>
<evidence type="ECO:0000256" key="4">
    <source>
        <dbReference type="ARBA" id="ARBA00023004"/>
    </source>
</evidence>
<keyword evidence="3" id="KW-0249">Electron transport</keyword>
<keyword evidence="1" id="KW-0813">Transport</keyword>